<organism evidence="1 2">
    <name type="scientific">Nonomuraea rosea</name>
    <dbReference type="NCBI Taxonomy" id="638574"/>
    <lineage>
        <taxon>Bacteria</taxon>
        <taxon>Bacillati</taxon>
        <taxon>Actinomycetota</taxon>
        <taxon>Actinomycetes</taxon>
        <taxon>Streptosporangiales</taxon>
        <taxon>Streptosporangiaceae</taxon>
        <taxon>Nonomuraea</taxon>
    </lineage>
</organism>
<evidence type="ECO:0000313" key="1">
    <source>
        <dbReference type="EMBL" id="GAA3605994.1"/>
    </source>
</evidence>
<reference evidence="2" key="1">
    <citation type="journal article" date="2019" name="Int. J. Syst. Evol. Microbiol.">
        <title>The Global Catalogue of Microorganisms (GCM) 10K type strain sequencing project: providing services to taxonomists for standard genome sequencing and annotation.</title>
        <authorList>
            <consortium name="The Broad Institute Genomics Platform"/>
            <consortium name="The Broad Institute Genome Sequencing Center for Infectious Disease"/>
            <person name="Wu L."/>
            <person name="Ma J."/>
        </authorList>
    </citation>
    <scope>NUCLEOTIDE SEQUENCE [LARGE SCALE GENOMIC DNA]</scope>
    <source>
        <strain evidence="2">JCM 17326</strain>
    </source>
</reference>
<dbReference type="Proteomes" id="UP001500630">
    <property type="component" value="Unassembled WGS sequence"/>
</dbReference>
<comment type="caution">
    <text evidence="1">The sequence shown here is derived from an EMBL/GenBank/DDBJ whole genome shotgun (WGS) entry which is preliminary data.</text>
</comment>
<proteinExistence type="predicted"/>
<dbReference type="EMBL" id="BAABDQ010000041">
    <property type="protein sequence ID" value="GAA3605994.1"/>
    <property type="molecule type" value="Genomic_DNA"/>
</dbReference>
<evidence type="ECO:0000313" key="2">
    <source>
        <dbReference type="Proteomes" id="UP001500630"/>
    </source>
</evidence>
<keyword evidence="2" id="KW-1185">Reference proteome</keyword>
<name>A0ABP6ZDB8_9ACTN</name>
<protein>
    <submittedName>
        <fullName evidence="1">Uncharacterized protein</fullName>
    </submittedName>
</protein>
<gene>
    <name evidence="1" type="ORF">GCM10022419_108540</name>
</gene>
<sequence length="60" mass="6640">MPGGPPALVVRMAWEILHAAGIDAAPRPARPTWRRFPTVQAHAIIACDFLVVGTECDFRW</sequence>
<accession>A0ABP6ZDB8</accession>